<dbReference type="OrthoDB" id="3190609at2"/>
<dbReference type="SUPFAM" id="SSF53697">
    <property type="entry name" value="SIS domain"/>
    <property type="match status" value="1"/>
</dbReference>
<proteinExistence type="predicted"/>
<dbReference type="GO" id="GO:0097367">
    <property type="term" value="F:carbohydrate derivative binding"/>
    <property type="evidence" value="ECO:0007669"/>
    <property type="project" value="InterPro"/>
</dbReference>
<dbReference type="Gene3D" id="3.40.50.10490">
    <property type="entry name" value="Glucose-6-phosphate isomerase like protein, domain 1"/>
    <property type="match status" value="1"/>
</dbReference>
<evidence type="ECO:0000313" key="1">
    <source>
        <dbReference type="EMBL" id="KUH58021.1"/>
    </source>
</evidence>
<dbReference type="Proteomes" id="UP000054078">
    <property type="component" value="Unassembled WGS sequence"/>
</dbReference>
<keyword evidence="2" id="KW-1185">Reference proteome</keyword>
<sequence length="204" mass="22942">MSEIGFHIKEAGELSDDEFNALRRHYLVYAWAERDEHRNLHKDLDAIYTEIDGLVARGELLPIVNSLNTCGRIVIFSTESSTLALREFQQAMLVEDKTVHLVAEDSPSTAMLDTLTPNDLLIVVTTSNGFARRQRAVIEQCHAYKVIVTASEDPALHAIFDDVLAFGKDASEGSSLHRIYATFGVTYFFDRLFAQYARAFDPLL</sequence>
<organism evidence="1 2">
    <name type="scientific">Tractidigestivibacter scatoligenes</name>
    <name type="common">Olsenella scatoligenes</name>
    <dbReference type="NCBI Taxonomy" id="1299998"/>
    <lineage>
        <taxon>Bacteria</taxon>
        <taxon>Bacillati</taxon>
        <taxon>Actinomycetota</taxon>
        <taxon>Coriobacteriia</taxon>
        <taxon>Coriobacteriales</taxon>
        <taxon>Atopobiaceae</taxon>
        <taxon>Tractidigestivibacter</taxon>
    </lineage>
</organism>
<protein>
    <recommendedName>
        <fullName evidence="3">SIS domain-containing protein</fullName>
    </recommendedName>
</protein>
<dbReference type="RefSeq" id="WP_059054952.1">
    <property type="nucleotide sequence ID" value="NZ_LOJF01000010.1"/>
</dbReference>
<gene>
    <name evidence="1" type="ORF">AUL39_07300</name>
</gene>
<evidence type="ECO:0008006" key="3">
    <source>
        <dbReference type="Google" id="ProtNLM"/>
    </source>
</evidence>
<dbReference type="GO" id="GO:1901135">
    <property type="term" value="P:carbohydrate derivative metabolic process"/>
    <property type="evidence" value="ECO:0007669"/>
    <property type="project" value="InterPro"/>
</dbReference>
<accession>A0A100YUN1</accession>
<dbReference type="AlphaFoldDB" id="A0A100YUN1"/>
<reference evidence="1 2" key="1">
    <citation type="submission" date="2015-12" db="EMBL/GenBank/DDBJ databases">
        <title>Draft Genome Sequence of Olsenella scatoligenes SK9K4T; a Producer of 3-Methylindole- (skatole) and 4-Methylphenol- (p-cresol) Isolated from Pig Feces.</title>
        <authorList>
            <person name="Li X."/>
            <person name="Borg B."/>
            <person name="Canibe N."/>
        </authorList>
    </citation>
    <scope>NUCLEOTIDE SEQUENCE [LARGE SCALE GENOMIC DNA]</scope>
    <source>
        <strain evidence="1 2">SK9K4</strain>
    </source>
</reference>
<dbReference type="STRING" id="1299998.AUL39_07300"/>
<evidence type="ECO:0000313" key="2">
    <source>
        <dbReference type="Proteomes" id="UP000054078"/>
    </source>
</evidence>
<dbReference type="EMBL" id="LOJF01000010">
    <property type="protein sequence ID" value="KUH58021.1"/>
    <property type="molecule type" value="Genomic_DNA"/>
</dbReference>
<comment type="caution">
    <text evidence="1">The sequence shown here is derived from an EMBL/GenBank/DDBJ whole genome shotgun (WGS) entry which is preliminary data.</text>
</comment>
<dbReference type="InterPro" id="IPR046348">
    <property type="entry name" value="SIS_dom_sf"/>
</dbReference>
<name>A0A100YUN1_TRASO</name>